<sequence>MTAARAALEFRLPGEWWEVQLGSEAQAAESIRELVRREYGRRDDDAAIRAAHRRRLTDAAGRAISAGATQQHIALRLAARASLATTLIEYRPALPLGDRAEPALVAEQLVAGLFGGRAGTDSARLWSDFADDGGVAFEKGDSIVLRRSRLIASGSGRDEAEALQVDYWLTEPGRPAAVLVGLSTILVDAGPMMVELFDAIIAAAEWRSAGRAGDLRAELASG</sequence>
<protein>
    <recommendedName>
        <fullName evidence="3">B3/B4 tRNA-binding domain-containing protein</fullName>
    </recommendedName>
</protein>
<dbReference type="Proteomes" id="UP001589667">
    <property type="component" value="Unassembled WGS sequence"/>
</dbReference>
<accession>A0ABV5SMR6</accession>
<comment type="caution">
    <text evidence="1">The sequence shown here is derived from an EMBL/GenBank/DDBJ whole genome shotgun (WGS) entry which is preliminary data.</text>
</comment>
<evidence type="ECO:0000313" key="2">
    <source>
        <dbReference type="Proteomes" id="UP001589667"/>
    </source>
</evidence>
<reference evidence="1 2" key="1">
    <citation type="submission" date="2024-09" db="EMBL/GenBank/DDBJ databases">
        <authorList>
            <person name="Sun Q."/>
            <person name="Mori K."/>
        </authorList>
    </citation>
    <scope>NUCLEOTIDE SEQUENCE [LARGE SCALE GENOMIC DNA]</scope>
    <source>
        <strain evidence="1 2">JCM 14321</strain>
    </source>
</reference>
<keyword evidence="2" id="KW-1185">Reference proteome</keyword>
<dbReference type="RefSeq" id="WP_157423209.1">
    <property type="nucleotide sequence ID" value="NZ_BAAANI010000006.1"/>
</dbReference>
<dbReference type="EMBL" id="JBHMBL010000001">
    <property type="protein sequence ID" value="MFB9641629.1"/>
    <property type="molecule type" value="Genomic_DNA"/>
</dbReference>
<name>A0ABV5SMR6_9MICO</name>
<gene>
    <name evidence="1" type="ORF">ACFFQV_04920</name>
</gene>
<organism evidence="1 2">
    <name type="scientific">Agromyces lapidis</name>
    <dbReference type="NCBI Taxonomy" id="279574"/>
    <lineage>
        <taxon>Bacteria</taxon>
        <taxon>Bacillati</taxon>
        <taxon>Actinomycetota</taxon>
        <taxon>Actinomycetes</taxon>
        <taxon>Micrococcales</taxon>
        <taxon>Microbacteriaceae</taxon>
        <taxon>Agromyces</taxon>
    </lineage>
</organism>
<proteinExistence type="predicted"/>
<evidence type="ECO:0000313" key="1">
    <source>
        <dbReference type="EMBL" id="MFB9641629.1"/>
    </source>
</evidence>
<evidence type="ECO:0008006" key="3">
    <source>
        <dbReference type="Google" id="ProtNLM"/>
    </source>
</evidence>